<feature type="transmembrane region" description="Helical" evidence="1">
    <location>
        <begin position="12"/>
        <end position="34"/>
    </location>
</feature>
<dbReference type="RefSeq" id="WP_040067968.1">
    <property type="nucleotide sequence ID" value="NZ_JXDG01000037.1"/>
</dbReference>
<dbReference type="Gene3D" id="2.60.40.1120">
    <property type="entry name" value="Carboxypeptidase-like, regulatory domain"/>
    <property type="match status" value="1"/>
</dbReference>
<keyword evidence="1" id="KW-1133">Transmembrane helix</keyword>
<evidence type="ECO:0000313" key="3">
    <source>
        <dbReference type="Proteomes" id="UP000031535"/>
    </source>
</evidence>
<sequence>MTLPSVSPTGKRVVGVGSAVMSAGAALLYCASYVDPYTALATGVASLVVGGTTLLCGTRYVIRGRIRLANGQDHAGVLVTLSGSAAATATTGVGATFSFNVTAGGNYVVTPTLAHHVFTPASRPFNNLRSDQDAPFRSDRGNYAIHGQVTRDGNPLDGVRMTISGNSRQHANTNAGAYHIPLPAFGNYTVTPTLAQYTFAPASRSIVSLTQDQALDFVATLVTYRIHGRFTLDGGGVDGIQVHLNGDQEAEVATAGGGYYEFNVSALGSYTVSGRRTRYDYDRRNAAVDGITADTQVDFIATVRTFTLRCELKLSGQPLGGVPVRIAGGGIDSNLPTDADGARQQVVPAGEDYRVTLASPHHTFAPDQADVRAIDRNKTVTIQATLLRHTISGRVTGVAAAGLDGIKVRCSVFSKTREVTTAGGGLFTFSNVPSGHDGRVRVNDGHFDSNPADVAIAGIAADRNNVNFVLTRRTFTISGALTINGAAPAATPVDLFLNGVLVATVNSGLGGAFDFGARPSDGAYTVKPRRTATLTFHPFREVIDDLLVNHVTAVFAGTRIHHGNRLTTPAGDLILSFEARSNIAGQRGADHAIPLDVLADAAGRALGSPSNDRRGGYYFPITGTDVFLAFILNADSGHTLFTCYEKTRRGVETDIGRTGAVFDAWVAGRYHLRQFTGGEDL</sequence>
<accession>A0A0C2IEP9</accession>
<keyword evidence="1" id="KW-0472">Membrane</keyword>
<keyword evidence="1" id="KW-0812">Transmembrane</keyword>
<reference evidence="2 3" key="1">
    <citation type="submission" date="2015-01" db="EMBL/GenBank/DDBJ databases">
        <title>Complete genome of Pseudomonas batumici UCM B-321 producer of the batumin antibiotic with strong antistaphilococcal and potential anticancer activity.</title>
        <authorList>
            <person name="Klochko V.V."/>
            <person name="Zelena L.B."/>
            <person name="Elena K.A."/>
            <person name="Reva O.N."/>
        </authorList>
    </citation>
    <scope>NUCLEOTIDE SEQUENCE [LARGE SCALE GENOMIC DNA]</scope>
    <source>
        <strain evidence="2 3">UCM B-321</strain>
    </source>
</reference>
<name>A0A0C2IEP9_9PSED</name>
<organism evidence="2 3">
    <name type="scientific">Pseudomonas batumici</name>
    <dbReference type="NCBI Taxonomy" id="226910"/>
    <lineage>
        <taxon>Bacteria</taxon>
        <taxon>Pseudomonadati</taxon>
        <taxon>Pseudomonadota</taxon>
        <taxon>Gammaproteobacteria</taxon>
        <taxon>Pseudomonadales</taxon>
        <taxon>Pseudomonadaceae</taxon>
        <taxon>Pseudomonas</taxon>
    </lineage>
</organism>
<dbReference type="AlphaFoldDB" id="A0A0C2IEP9"/>
<dbReference type="PATRIC" id="fig|226910.6.peg.2922"/>
<evidence type="ECO:0000313" key="2">
    <source>
        <dbReference type="EMBL" id="KIH83437.1"/>
    </source>
</evidence>
<dbReference type="OrthoDB" id="9805017at2"/>
<comment type="caution">
    <text evidence="2">The sequence shown here is derived from an EMBL/GenBank/DDBJ whole genome shotgun (WGS) entry which is preliminary data.</text>
</comment>
<gene>
    <name evidence="2" type="ORF">UCMB321_2933</name>
</gene>
<keyword evidence="3" id="KW-1185">Reference proteome</keyword>
<proteinExistence type="predicted"/>
<feature type="transmembrane region" description="Helical" evidence="1">
    <location>
        <begin position="40"/>
        <end position="62"/>
    </location>
</feature>
<evidence type="ECO:0000256" key="1">
    <source>
        <dbReference type="SAM" id="Phobius"/>
    </source>
</evidence>
<protein>
    <submittedName>
        <fullName evidence="2">Outer membrane protein</fullName>
    </submittedName>
</protein>
<dbReference type="Proteomes" id="UP000031535">
    <property type="component" value="Unassembled WGS sequence"/>
</dbReference>
<dbReference type="EMBL" id="JXDG01000037">
    <property type="protein sequence ID" value="KIH83437.1"/>
    <property type="molecule type" value="Genomic_DNA"/>
</dbReference>
<dbReference type="STRING" id="226910.UCMB321_2933"/>